<reference evidence="1 2" key="1">
    <citation type="submission" date="2017-07" db="EMBL/GenBank/DDBJ databases">
        <title>Phylogenetic study on the rhizospheric bacterium Ochrobactrum sp. A44.</title>
        <authorList>
            <person name="Krzyzanowska D.M."/>
            <person name="Ossowicki A."/>
            <person name="Rajewska M."/>
            <person name="Maciag T."/>
            <person name="Kaczynski Z."/>
            <person name="Czerwicka M."/>
            <person name="Jafra S."/>
        </authorList>
    </citation>
    <scope>NUCLEOTIDE SEQUENCE [LARGE SCALE GENOMIC DNA]</scope>
    <source>
        <strain evidence="1 2">OgA9a</strain>
    </source>
</reference>
<accession>A0A256F0U6</accession>
<protein>
    <submittedName>
        <fullName evidence="1">DDE domain protein</fullName>
    </submittedName>
</protein>
<dbReference type="Proteomes" id="UP000216478">
    <property type="component" value="Unassembled WGS sequence"/>
</dbReference>
<comment type="caution">
    <text evidence="1">The sequence shown here is derived from an EMBL/GenBank/DDBJ whole genome shotgun (WGS) entry which is preliminary data.</text>
</comment>
<sequence>MFKDHHFDKSVILLCVRWYPAYNLSLRNLAGLQAVNTILKFNGIGDLIEIRQIKYLNNILEQDHHFIKRIIKPIMAFNAFLSASVTR</sequence>
<evidence type="ECO:0000313" key="2">
    <source>
        <dbReference type="Proteomes" id="UP000216478"/>
    </source>
</evidence>
<proteinExistence type="predicted"/>
<organism evidence="1 2">
    <name type="scientific">Brucella grignonensis</name>
    <dbReference type="NCBI Taxonomy" id="94627"/>
    <lineage>
        <taxon>Bacteria</taxon>
        <taxon>Pseudomonadati</taxon>
        <taxon>Pseudomonadota</taxon>
        <taxon>Alphaproteobacteria</taxon>
        <taxon>Hyphomicrobiales</taxon>
        <taxon>Brucellaceae</taxon>
        <taxon>Brucella/Ochrobactrum group</taxon>
        <taxon>Brucella</taxon>
    </lineage>
</organism>
<keyword evidence="2" id="KW-1185">Reference proteome</keyword>
<dbReference type="EMBL" id="NNRL01000166">
    <property type="protein sequence ID" value="OYR08465.1"/>
    <property type="molecule type" value="Genomic_DNA"/>
</dbReference>
<dbReference type="AlphaFoldDB" id="A0A256F0U6"/>
<evidence type="ECO:0000313" key="1">
    <source>
        <dbReference type="EMBL" id="OYR08465.1"/>
    </source>
</evidence>
<gene>
    <name evidence="1" type="ORF">CEV33_3259</name>
</gene>
<name>A0A256F0U6_9HYPH</name>